<evidence type="ECO:0000256" key="2">
    <source>
        <dbReference type="ARBA" id="ARBA00022833"/>
    </source>
</evidence>
<reference evidence="7" key="2">
    <citation type="submission" date="2025-08" db="UniProtKB">
        <authorList>
            <consortium name="Ensembl"/>
        </authorList>
    </citation>
    <scope>IDENTIFICATION</scope>
</reference>
<feature type="compositionally biased region" description="Basic and acidic residues" evidence="5">
    <location>
        <begin position="569"/>
        <end position="584"/>
    </location>
</feature>
<dbReference type="PROSITE" id="PS50023">
    <property type="entry name" value="LIM_DOMAIN_2"/>
    <property type="match status" value="1"/>
</dbReference>
<dbReference type="PANTHER" id="PTHR24206">
    <property type="entry name" value="OS06G0237300 PROTEIN"/>
    <property type="match status" value="1"/>
</dbReference>
<feature type="compositionally biased region" description="Acidic residues" evidence="5">
    <location>
        <begin position="618"/>
        <end position="631"/>
    </location>
</feature>
<keyword evidence="8" id="KW-1185">Reference proteome</keyword>
<proteinExistence type="predicted"/>
<accession>A0A8C5HGQ4</accession>
<reference evidence="7" key="3">
    <citation type="submission" date="2025-09" db="UniProtKB">
        <authorList>
            <consortium name="Ensembl"/>
        </authorList>
    </citation>
    <scope>IDENTIFICATION</scope>
</reference>
<feature type="compositionally biased region" description="Polar residues" evidence="5">
    <location>
        <begin position="513"/>
        <end position="525"/>
    </location>
</feature>
<dbReference type="Gene3D" id="2.10.110.10">
    <property type="entry name" value="Cysteine Rich Protein"/>
    <property type="match status" value="1"/>
</dbReference>
<feature type="region of interest" description="Disordered" evidence="5">
    <location>
        <begin position="368"/>
        <end position="410"/>
    </location>
</feature>
<dbReference type="GeneID" id="114463626"/>
<evidence type="ECO:0000313" key="8">
    <source>
        <dbReference type="Proteomes" id="UP000694680"/>
    </source>
</evidence>
<dbReference type="CDD" id="cd09485">
    <property type="entry name" value="LIM_Eplin_alpha_beta"/>
    <property type="match status" value="1"/>
</dbReference>
<feature type="compositionally biased region" description="Basic and acidic residues" evidence="5">
    <location>
        <begin position="43"/>
        <end position="58"/>
    </location>
</feature>
<feature type="region of interest" description="Disordered" evidence="5">
    <location>
        <begin position="440"/>
        <end position="631"/>
    </location>
</feature>
<feature type="region of interest" description="Disordered" evidence="5">
    <location>
        <begin position="255"/>
        <end position="280"/>
    </location>
</feature>
<dbReference type="Ensembl" id="ENSGWIT00000049029.1">
    <property type="protein sequence ID" value="ENSGWIP00000045266.1"/>
    <property type="gene ID" value="ENSGWIG00000022432.1"/>
</dbReference>
<feature type="compositionally biased region" description="Basic and acidic residues" evidence="5">
    <location>
        <begin position="155"/>
        <end position="165"/>
    </location>
</feature>
<evidence type="ECO:0000256" key="5">
    <source>
        <dbReference type="SAM" id="MobiDB-lite"/>
    </source>
</evidence>
<sequence>MESGPFNRRSWVTQSLRITAKELSLVGGRGKSNAIAERFSKYQRAAEESSAERKKGSHELSSASLRSGNLSALKKRWEQAGKLEKDKSTTVAPSSQRFRPPSVTKFPPISENCPPAKSQDLPTDQGDEKTSSRVLKALDAAAALQTKEPTGIDQDENKRPEKLEEQVPTSPVASYEKPRQPLNNLKMKFEKGEDPVMKSGRTMLRSTSSEDTDYNTSPPVSDRALDSSSLRDKLAKYQTAVSKRETPCTGLTSEASAAVNGQHTPECNGQNSEQPKASRRFGPPVKETCVACLKTVYPLERLVAHQHVYHKSCFRCVHCSTKLSLGNYASLHGNIYCKPHFNQLFKSKGNYDEGFGHRPHKELWESHAATGEESEDAGKGSEQEKPAKETRPAVSLSNEEPVTPVETSPIMKVTDLTAMLETRASSAQKSACAEKAAETQRLRIAWPPPGGEVQARAPPMLSPVDEGVTSSRPRRGKWPPEPDAPPSFQSSERAELTSLRRSSSLKERIRPFTASSKTSTNTNPGPQEPRRPLKALLEWRASFEEKQAPEENKPKMSATQSGDGAQSEQRNDSRRTAAEKRAKEEEEGSLKSLSPDVSASPSPPSQRKHNRTSQDVGFWEEDKEGSDVEELSAEDIIKRNRYYEEDED</sequence>
<reference evidence="7" key="1">
    <citation type="submission" date="2020-06" db="EMBL/GenBank/DDBJ databases">
        <authorList>
            <consortium name="Wellcome Sanger Institute Data Sharing"/>
        </authorList>
    </citation>
    <scope>NUCLEOTIDE SEQUENCE [LARGE SCALE GENOMIC DNA]</scope>
</reference>
<feature type="region of interest" description="Disordered" evidence="5">
    <location>
        <begin position="43"/>
        <end position="181"/>
    </location>
</feature>
<dbReference type="FunFam" id="2.10.110.10:FF:000002">
    <property type="entry name" value="LIM domain and actin-binding 1"/>
    <property type="match status" value="1"/>
</dbReference>
<dbReference type="OrthoDB" id="6129702at2759"/>
<dbReference type="SMART" id="SM00132">
    <property type="entry name" value="LIM"/>
    <property type="match status" value="1"/>
</dbReference>
<dbReference type="Pfam" id="PF00412">
    <property type="entry name" value="LIM"/>
    <property type="match status" value="1"/>
</dbReference>
<dbReference type="AlphaFoldDB" id="A0A8C5HGQ4"/>
<evidence type="ECO:0000256" key="4">
    <source>
        <dbReference type="PROSITE-ProRule" id="PRU00125"/>
    </source>
</evidence>
<name>A0A8C5HGQ4_GOUWI</name>
<protein>
    <submittedName>
        <fullName evidence="7">LIM domain and actin-binding protein 1-like</fullName>
    </submittedName>
</protein>
<feature type="domain" description="LIM zinc-binding" evidence="6">
    <location>
        <begin position="287"/>
        <end position="347"/>
    </location>
</feature>
<evidence type="ECO:0000256" key="3">
    <source>
        <dbReference type="ARBA" id="ARBA00023038"/>
    </source>
</evidence>
<feature type="region of interest" description="Disordered" evidence="5">
    <location>
        <begin position="204"/>
        <end position="227"/>
    </location>
</feature>
<feature type="compositionally biased region" description="Basic and acidic residues" evidence="5">
    <location>
        <begin position="541"/>
        <end position="554"/>
    </location>
</feature>
<dbReference type="InterPro" id="IPR028740">
    <property type="entry name" value="EPLIN_Lim_dom"/>
</dbReference>
<organism evidence="7 8">
    <name type="scientific">Gouania willdenowi</name>
    <name type="common">Blunt-snouted clingfish</name>
    <name type="synonym">Lepadogaster willdenowi</name>
    <dbReference type="NCBI Taxonomy" id="441366"/>
    <lineage>
        <taxon>Eukaryota</taxon>
        <taxon>Metazoa</taxon>
        <taxon>Chordata</taxon>
        <taxon>Craniata</taxon>
        <taxon>Vertebrata</taxon>
        <taxon>Euteleostomi</taxon>
        <taxon>Actinopterygii</taxon>
        <taxon>Neopterygii</taxon>
        <taxon>Teleostei</taxon>
        <taxon>Neoteleostei</taxon>
        <taxon>Acanthomorphata</taxon>
        <taxon>Ovalentaria</taxon>
        <taxon>Blenniimorphae</taxon>
        <taxon>Blenniiformes</taxon>
        <taxon>Gobiesocoidei</taxon>
        <taxon>Gobiesocidae</taxon>
        <taxon>Gobiesocinae</taxon>
        <taxon>Gouania</taxon>
    </lineage>
</organism>
<feature type="compositionally biased region" description="Polar residues" evidence="5">
    <location>
        <begin position="59"/>
        <end position="70"/>
    </location>
</feature>
<dbReference type="RefSeq" id="XP_028303094.1">
    <property type="nucleotide sequence ID" value="XM_028447293.1"/>
</dbReference>
<feature type="compositionally biased region" description="Polar residues" evidence="5">
    <location>
        <begin position="204"/>
        <end position="219"/>
    </location>
</feature>
<dbReference type="Proteomes" id="UP000694680">
    <property type="component" value="Chromosome 5"/>
</dbReference>
<feature type="compositionally biased region" description="Basic and acidic residues" evidence="5">
    <location>
        <begin position="75"/>
        <end position="88"/>
    </location>
</feature>
<feature type="compositionally biased region" description="Polar residues" evidence="5">
    <location>
        <begin position="255"/>
        <end position="275"/>
    </location>
</feature>
<keyword evidence="3 4" id="KW-0440">LIM domain</keyword>
<feature type="compositionally biased region" description="Basic and acidic residues" evidence="5">
    <location>
        <begin position="376"/>
        <end position="391"/>
    </location>
</feature>
<feature type="compositionally biased region" description="Polar residues" evidence="5">
    <location>
        <begin position="557"/>
        <end position="568"/>
    </location>
</feature>
<gene>
    <name evidence="7" type="primary">LOC114463626</name>
</gene>
<evidence type="ECO:0000256" key="1">
    <source>
        <dbReference type="ARBA" id="ARBA00022723"/>
    </source>
</evidence>
<evidence type="ECO:0000313" key="7">
    <source>
        <dbReference type="Ensembl" id="ENSGWIP00000045266.1"/>
    </source>
</evidence>
<dbReference type="PROSITE" id="PS00478">
    <property type="entry name" value="LIM_DOMAIN_1"/>
    <property type="match status" value="1"/>
</dbReference>
<dbReference type="InterPro" id="IPR001781">
    <property type="entry name" value="Znf_LIM"/>
</dbReference>
<keyword evidence="2 4" id="KW-0862">Zinc</keyword>
<dbReference type="GO" id="GO:0046872">
    <property type="term" value="F:metal ion binding"/>
    <property type="evidence" value="ECO:0007669"/>
    <property type="project" value="UniProtKB-KW"/>
</dbReference>
<dbReference type="SUPFAM" id="SSF57716">
    <property type="entry name" value="Glucocorticoid receptor-like (DNA-binding domain)"/>
    <property type="match status" value="2"/>
</dbReference>
<keyword evidence="1 4" id="KW-0479">Metal-binding</keyword>
<evidence type="ECO:0000259" key="6">
    <source>
        <dbReference type="PROSITE" id="PS50023"/>
    </source>
</evidence>